<protein>
    <submittedName>
        <fullName evidence="2">Uncharacterized protein</fullName>
    </submittedName>
</protein>
<dbReference type="AlphaFoldDB" id="A0A9N7U1J3"/>
<feature type="compositionally biased region" description="Pro residues" evidence="1">
    <location>
        <begin position="47"/>
        <end position="59"/>
    </location>
</feature>
<feature type="region of interest" description="Disordered" evidence="1">
    <location>
        <begin position="286"/>
        <end position="318"/>
    </location>
</feature>
<dbReference type="Proteomes" id="UP001153269">
    <property type="component" value="Unassembled WGS sequence"/>
</dbReference>
<gene>
    <name evidence="2" type="ORF">PLEPLA_LOCUS10534</name>
</gene>
<evidence type="ECO:0000313" key="2">
    <source>
        <dbReference type="EMBL" id="CAB1422617.1"/>
    </source>
</evidence>
<feature type="region of interest" description="Disordered" evidence="1">
    <location>
        <begin position="251"/>
        <end position="272"/>
    </location>
</feature>
<reference evidence="2" key="1">
    <citation type="submission" date="2020-03" db="EMBL/GenBank/DDBJ databases">
        <authorList>
            <person name="Weist P."/>
        </authorList>
    </citation>
    <scope>NUCLEOTIDE SEQUENCE</scope>
</reference>
<evidence type="ECO:0000313" key="3">
    <source>
        <dbReference type="Proteomes" id="UP001153269"/>
    </source>
</evidence>
<feature type="compositionally biased region" description="Polar residues" evidence="1">
    <location>
        <begin position="113"/>
        <end position="139"/>
    </location>
</feature>
<keyword evidence="3" id="KW-1185">Reference proteome</keyword>
<organism evidence="2 3">
    <name type="scientific">Pleuronectes platessa</name>
    <name type="common">European plaice</name>
    <dbReference type="NCBI Taxonomy" id="8262"/>
    <lineage>
        <taxon>Eukaryota</taxon>
        <taxon>Metazoa</taxon>
        <taxon>Chordata</taxon>
        <taxon>Craniata</taxon>
        <taxon>Vertebrata</taxon>
        <taxon>Euteleostomi</taxon>
        <taxon>Actinopterygii</taxon>
        <taxon>Neopterygii</taxon>
        <taxon>Teleostei</taxon>
        <taxon>Neoteleostei</taxon>
        <taxon>Acanthomorphata</taxon>
        <taxon>Carangaria</taxon>
        <taxon>Pleuronectiformes</taxon>
        <taxon>Pleuronectoidei</taxon>
        <taxon>Pleuronectidae</taxon>
        <taxon>Pleuronectes</taxon>
    </lineage>
</organism>
<proteinExistence type="predicted"/>
<feature type="region of interest" description="Disordered" evidence="1">
    <location>
        <begin position="160"/>
        <end position="186"/>
    </location>
</feature>
<feature type="compositionally biased region" description="Polar residues" evidence="1">
    <location>
        <begin position="251"/>
        <end position="262"/>
    </location>
</feature>
<feature type="compositionally biased region" description="Polar residues" evidence="1">
    <location>
        <begin position="436"/>
        <end position="460"/>
    </location>
</feature>
<accession>A0A9N7U1J3</accession>
<sequence>MWAQMRSSSLTCIPVPRWVRACRLLRDSRCSEREVCRWNKSVSSPSAPAPPPSAPPPAAPAALSRTCLPGARSSSSSSCTWRCSSEAQLLPLSGAAEVGDARAHPLRIRSHPGTASVTETGNESNPPTTPPQQRCESYNTEPSCAWDRCRAWSMAERSGDDGSCPARTRTHTHTHARGLEHGGTGSRSRHRALTLCVFLVQSFSKLQITHLAAQAHAHRSPPLAQPVLRAVADWSVEVSLPGHELCPLRTHSSTVSEENGSTHPADPALQEGVHEEEVDWEEVGQHEEEVHEEEVHGEEVHGEEVGQREEEQLRSGTTAAERKTFNIQTVLEMFGWPPPRFVEMSDIQSECESGAPSRKAAELQLLKLIIGDELQTTTALRLVFNDPARFGFYLRAPLRHVPSAEVAPTNQEADCSQEDLVQRRQSQNRRSVKNRASSGAGLNTASVSQDEGTLRSSVSL</sequence>
<comment type="caution">
    <text evidence="2">The sequence shown here is derived from an EMBL/GenBank/DDBJ whole genome shotgun (WGS) entry which is preliminary data.</text>
</comment>
<evidence type="ECO:0000256" key="1">
    <source>
        <dbReference type="SAM" id="MobiDB-lite"/>
    </source>
</evidence>
<feature type="compositionally biased region" description="Basic and acidic residues" evidence="1">
    <location>
        <begin position="286"/>
        <end position="313"/>
    </location>
</feature>
<feature type="region of interest" description="Disordered" evidence="1">
    <location>
        <begin position="421"/>
        <end position="460"/>
    </location>
</feature>
<feature type="region of interest" description="Disordered" evidence="1">
    <location>
        <begin position="107"/>
        <end position="139"/>
    </location>
</feature>
<feature type="region of interest" description="Disordered" evidence="1">
    <location>
        <begin position="41"/>
        <end position="62"/>
    </location>
</feature>
<name>A0A9N7U1J3_PLEPL</name>
<dbReference type="EMBL" id="CADEAL010000598">
    <property type="protein sequence ID" value="CAB1422617.1"/>
    <property type="molecule type" value="Genomic_DNA"/>
</dbReference>